<feature type="chain" id="PRO_5003160058" evidence="1">
    <location>
        <begin position="24"/>
        <end position="237"/>
    </location>
</feature>
<keyword evidence="1" id="KW-0732">Signal</keyword>
<dbReference type="PRINTS" id="PR00837">
    <property type="entry name" value="V5TPXLIKE"/>
</dbReference>
<proteinExistence type="evidence at transcript level"/>
<dbReference type="InterPro" id="IPR014044">
    <property type="entry name" value="CAP_dom"/>
</dbReference>
<name>E2J7B0_9HEMI</name>
<dbReference type="CDD" id="cd05380">
    <property type="entry name" value="CAP_euk"/>
    <property type="match status" value="1"/>
</dbReference>
<accession>E2J7B0</accession>
<dbReference type="InterPro" id="IPR002413">
    <property type="entry name" value="V5_allergen-like"/>
</dbReference>
<dbReference type="AlphaFoldDB" id="E2J7B0"/>
<evidence type="ECO:0000256" key="1">
    <source>
        <dbReference type="SAM" id="SignalP"/>
    </source>
</evidence>
<dbReference type="Gene3D" id="3.40.33.10">
    <property type="entry name" value="CAP"/>
    <property type="match status" value="1"/>
</dbReference>
<dbReference type="Pfam" id="PF00188">
    <property type="entry name" value="CAP"/>
    <property type="match status" value="1"/>
</dbReference>
<organism evidence="3">
    <name type="scientific">Triatoma matogrossensis</name>
    <dbReference type="NCBI Taxonomy" id="162370"/>
    <lineage>
        <taxon>Eukaryota</taxon>
        <taxon>Metazoa</taxon>
        <taxon>Ecdysozoa</taxon>
        <taxon>Arthropoda</taxon>
        <taxon>Hexapoda</taxon>
        <taxon>Insecta</taxon>
        <taxon>Pterygota</taxon>
        <taxon>Neoptera</taxon>
        <taxon>Paraneoptera</taxon>
        <taxon>Hemiptera</taxon>
        <taxon>Heteroptera</taxon>
        <taxon>Panheteroptera</taxon>
        <taxon>Cimicomorpha</taxon>
        <taxon>Reduviidae</taxon>
        <taxon>Triatominae</taxon>
        <taxon>Triatoma</taxon>
    </lineage>
</organism>
<dbReference type="InterPro" id="IPR001283">
    <property type="entry name" value="CRISP-related"/>
</dbReference>
<dbReference type="InterPro" id="IPR035940">
    <property type="entry name" value="CAP_sf"/>
</dbReference>
<dbReference type="EMBL" id="HP429328">
    <property type="protein sequence ID" value="ADN29828.1"/>
    <property type="molecule type" value="mRNA"/>
</dbReference>
<reference evidence="3" key="1">
    <citation type="journal article" date="2012" name="Am. J. Trop. Med. Hyg.">
        <title>An insight into the sialotranscriptome of Triatoma matogrossensis, a kissing bug associated with fogo selvagem in South America.</title>
        <authorList>
            <person name="Assumpcao T.C."/>
            <person name="Eaton D.P."/>
            <person name="Pham V.M."/>
            <person name="Francischetti I.M."/>
            <person name="Aoki V."/>
            <person name="Hans-Filho G."/>
            <person name="Rivitti E.A."/>
            <person name="Valenzuela J.G."/>
            <person name="Diaz L.A."/>
            <person name="Ribeiro J.M."/>
        </authorList>
    </citation>
    <scope>NUCLEOTIDE SEQUENCE</scope>
    <source>
        <tissue evidence="3">Salivary gland</tissue>
    </source>
</reference>
<feature type="signal peptide" evidence="1">
    <location>
        <begin position="1"/>
        <end position="23"/>
    </location>
</feature>
<evidence type="ECO:0000313" key="3">
    <source>
        <dbReference type="EMBL" id="ADN29828.1"/>
    </source>
</evidence>
<dbReference type="PRINTS" id="PR00838">
    <property type="entry name" value="V5ALLERGEN"/>
</dbReference>
<dbReference type="GO" id="GO:0005576">
    <property type="term" value="C:extracellular region"/>
    <property type="evidence" value="ECO:0007669"/>
    <property type="project" value="UniProtKB-SubCell"/>
</dbReference>
<dbReference type="SMART" id="SM00198">
    <property type="entry name" value="SCP"/>
    <property type="match status" value="1"/>
</dbReference>
<sequence length="237" mass="27181">MSNPFCLLVSSLLALTLIGSLVASTELACRNANKLIGVKKITKKDKNKLLEAHNKYRNLIASGKDTGQPPAQNMRVLTWDAYAEERATHWASTCKLRTARIKNKYNHTMGLNLYAKTSTKLQDVNTTFNEWADEMLTVWYNQVNNYEFGSNITEKTEFYTQMVWATTSKLGCGYSYFKKGDSWKVGYLVCFYDPRGNKWNSVGNRYEPPYIKGKVNCSAYDLNRSKKYKSLCVEKNY</sequence>
<dbReference type="PANTHER" id="PTHR10334">
    <property type="entry name" value="CYSTEINE-RICH SECRETORY PROTEIN-RELATED"/>
    <property type="match status" value="1"/>
</dbReference>
<feature type="domain" description="SCP" evidence="2">
    <location>
        <begin position="44"/>
        <end position="200"/>
    </location>
</feature>
<dbReference type="SUPFAM" id="SSF55797">
    <property type="entry name" value="PR-1-like"/>
    <property type="match status" value="1"/>
</dbReference>
<protein>
    <submittedName>
        <fullName evidence="3">Antigen5-like protein</fullName>
    </submittedName>
</protein>
<evidence type="ECO:0000259" key="2">
    <source>
        <dbReference type="SMART" id="SM00198"/>
    </source>
</evidence>